<feature type="domain" description="DUF7507" evidence="8">
    <location>
        <begin position="288"/>
        <end position="384"/>
    </location>
</feature>
<organism evidence="9 10">
    <name type="scientific">Albidovulum inexpectatum</name>
    <dbReference type="NCBI Taxonomy" id="196587"/>
    <lineage>
        <taxon>Bacteria</taxon>
        <taxon>Pseudomonadati</taxon>
        <taxon>Pseudomonadota</taxon>
        <taxon>Alphaproteobacteria</taxon>
        <taxon>Rhodobacterales</taxon>
        <taxon>Paracoccaceae</taxon>
        <taxon>Albidovulum</taxon>
    </lineage>
</organism>
<comment type="subcellular location">
    <subcellularLocation>
        <location evidence="1">Secreted</location>
    </subcellularLocation>
</comment>
<dbReference type="AlphaFoldDB" id="A0A2S5JD41"/>
<dbReference type="PANTHER" id="PTHR34819">
    <property type="entry name" value="LARGE CYSTEINE-RICH PERIPLASMIC PROTEIN OMCB"/>
    <property type="match status" value="1"/>
</dbReference>
<evidence type="ECO:0000313" key="9">
    <source>
        <dbReference type="EMBL" id="PPB79383.1"/>
    </source>
</evidence>
<feature type="domain" description="DUF11" evidence="5">
    <location>
        <begin position="710"/>
        <end position="815"/>
    </location>
</feature>
<proteinExistence type="predicted"/>
<evidence type="ECO:0000259" key="6">
    <source>
        <dbReference type="Pfam" id="PF17210"/>
    </source>
</evidence>
<dbReference type="InterPro" id="IPR051172">
    <property type="entry name" value="Chlamydia_OmcB"/>
</dbReference>
<name>A0A2S5JD41_9RHOB</name>
<dbReference type="Pfam" id="PF17210">
    <property type="entry name" value="SdrD_B"/>
    <property type="match status" value="1"/>
</dbReference>
<evidence type="ECO:0000259" key="8">
    <source>
        <dbReference type="Pfam" id="PF24346"/>
    </source>
</evidence>
<feature type="region of interest" description="Disordered" evidence="4">
    <location>
        <begin position="406"/>
        <end position="439"/>
    </location>
</feature>
<dbReference type="Gene3D" id="2.60.40.10">
    <property type="entry name" value="Immunoglobulins"/>
    <property type="match status" value="1"/>
</dbReference>
<sequence length="1068" mass="109812">AVAADGSETTLGLLDDGGLSGATLSDDGTIAVPAGTAAGSYTLTYELCSEFDPAICDSATVTVVVAAAPIDAVDDALAGLDGLSGATSAQSVLDNDTLNGSALTDLTSVSLSIISTATPINGNPVPLLDATDGTVTVPPGTPQGDYTIVYEICEKLNPTNCDTASVTISIQPVPPIAADDTLSGLIVGNVATVDILANDADPDGSLNPTTVSFVDAAAIDTNGDGWTDTLFVPGEGTWSADLGTGEVSFTPEPGFTADPTPVDYTVVDNDGNPSNPATITLDFDQQAGLTLIKSVVAIEDTNGNLVLGDAGDTVTYRFDVTNSGNVRLATVTVDDAAIGISGLDVAYSLDVGATAWVDASYVITPADEAEGYITNVAVASAVGVDRNGVPFTDGSGMPLRTVAASDAGTDTDASPVANPLTTDTPDATGATDGIPDNDPTVLSVPVQSSDLQLSGVVYRDLDGDGKFSAGEPTVGGHQANLVDDQGNVIATTIVGPDGTYGFAGFPAGTYSVVFVEVDDNDPSTVERAIGRLTGLTFDAANRVIDDANLPLDPSGVVYDSSSGAPVAGVQIRLTDASGTPLPPSCLLPGQQPQTTDATGSYRFDILPGADPACPAGRTEYRLELVGVPSGYLDGVSTAVPPQAGALDVASCPDDAIPGGACQPYASATPPSDGSAAPYYVAFILGAGDPHLVNNHLPIDPVLVPADPGTVSIEKTATVQTMTIGQNVPYVITVTNNTGWTIGPVIVRDVLPAGMIFTPGSVTVDSVAETAVVSGQSVVLPSMSLEPNATVEIRLTARVASNATAGELVNRADVLDAVTGEPLAPTATATVRLMPEHVFDCSDVIGTVFDDADRDGYQDGPIVLRGGKVLDGFGREITDPRLLSELLAGRDRTIDQVLRNGEAGIPGARVVTPRGVLITTDEHGRFHVPCAELPRDIGSNFTLKLDPRSLPTGYRVTTENPRTIRLTAGKMAKLNFGASIDRVVDIDLTDAAFERGSSTPKASLASAIAPFVARFAHAPAVLRISYLRGSEDAALIRDRLDEIESRVRAEWRRVGRGKLIVERTIKFIQ</sequence>
<dbReference type="InterPro" id="IPR013783">
    <property type="entry name" value="Ig-like_fold"/>
</dbReference>
<evidence type="ECO:0000313" key="10">
    <source>
        <dbReference type="Proteomes" id="UP000239736"/>
    </source>
</evidence>
<accession>A0A2S5JD41</accession>
<keyword evidence="10" id="KW-1185">Reference proteome</keyword>
<keyword evidence="2" id="KW-0964">Secreted</keyword>
<dbReference type="Gene3D" id="2.60.40.1120">
    <property type="entry name" value="Carboxypeptidase-like, regulatory domain"/>
    <property type="match status" value="1"/>
</dbReference>
<gene>
    <name evidence="9" type="ORF">LV82_02937</name>
</gene>
<comment type="caution">
    <text evidence="9">The sequence shown here is derived from an EMBL/GenBank/DDBJ whole genome shotgun (WGS) entry which is preliminary data.</text>
</comment>
<dbReference type="InterPro" id="IPR008969">
    <property type="entry name" value="CarboxyPept-like_regulatory"/>
</dbReference>
<evidence type="ECO:0000256" key="3">
    <source>
        <dbReference type="ARBA" id="ARBA00022729"/>
    </source>
</evidence>
<evidence type="ECO:0000256" key="2">
    <source>
        <dbReference type="ARBA" id="ARBA00022525"/>
    </source>
</evidence>
<feature type="compositionally biased region" description="Low complexity" evidence="4">
    <location>
        <begin position="421"/>
        <end position="433"/>
    </location>
</feature>
<evidence type="ECO:0000259" key="5">
    <source>
        <dbReference type="Pfam" id="PF01345"/>
    </source>
</evidence>
<keyword evidence="3" id="KW-0732">Signal</keyword>
<dbReference type="SUPFAM" id="SSF49464">
    <property type="entry name" value="Carboxypeptidase regulatory domain-like"/>
    <property type="match status" value="1"/>
</dbReference>
<dbReference type="EMBL" id="PRDS01000018">
    <property type="protein sequence ID" value="PPB79383.1"/>
    <property type="molecule type" value="Genomic_DNA"/>
</dbReference>
<feature type="non-terminal residue" evidence="9">
    <location>
        <position position="1"/>
    </location>
</feature>
<dbReference type="PANTHER" id="PTHR34819:SF4">
    <property type="entry name" value="LARGE CYSTEINE-RICH PERIPLASMIC PROTEIN OMCB"/>
    <property type="match status" value="1"/>
</dbReference>
<dbReference type="InterPro" id="IPR047589">
    <property type="entry name" value="DUF11_rpt"/>
</dbReference>
<dbReference type="InterPro" id="IPR001434">
    <property type="entry name" value="OmcB-like_DUF11"/>
</dbReference>
<feature type="domain" description="CshA" evidence="7">
    <location>
        <begin position="180"/>
        <end position="274"/>
    </location>
</feature>
<dbReference type="Pfam" id="PF24346">
    <property type="entry name" value="DUF7507"/>
    <property type="match status" value="1"/>
</dbReference>
<dbReference type="NCBIfam" id="TIGR01451">
    <property type="entry name" value="B_ant_repeat"/>
    <property type="match status" value="1"/>
</dbReference>
<feature type="domain" description="SD-repeat containing protein B" evidence="6">
    <location>
        <begin position="455"/>
        <end position="524"/>
    </location>
</feature>
<protein>
    <submittedName>
        <fullName evidence="9">Putative repeat protein (TIGR01451 family)</fullName>
    </submittedName>
</protein>
<evidence type="ECO:0000256" key="4">
    <source>
        <dbReference type="SAM" id="MobiDB-lite"/>
    </source>
</evidence>
<dbReference type="Proteomes" id="UP000239736">
    <property type="component" value="Unassembled WGS sequence"/>
</dbReference>
<dbReference type="Pfam" id="PF01345">
    <property type="entry name" value="DUF11"/>
    <property type="match status" value="1"/>
</dbReference>
<dbReference type="InterPro" id="IPR033764">
    <property type="entry name" value="Sdr_B"/>
</dbReference>
<reference evidence="9 10" key="1">
    <citation type="submission" date="2018-01" db="EMBL/GenBank/DDBJ databases">
        <title>Genomic Encyclopedia of Archaeal and Bacterial Type Strains, Phase II (KMG-II): from individual species to whole genera.</title>
        <authorList>
            <person name="Goeker M."/>
        </authorList>
    </citation>
    <scope>NUCLEOTIDE SEQUENCE [LARGE SCALE GENOMIC DNA]</scope>
    <source>
        <strain evidence="9 10">DSM 12048</strain>
    </source>
</reference>
<dbReference type="SUPFAM" id="SSF117074">
    <property type="entry name" value="Hypothetical protein PA1324"/>
    <property type="match status" value="1"/>
</dbReference>
<dbReference type="Pfam" id="PF19076">
    <property type="entry name" value="CshA_repeat"/>
    <property type="match status" value="1"/>
</dbReference>
<dbReference type="OrthoDB" id="9773411at2"/>
<dbReference type="GO" id="GO:0005576">
    <property type="term" value="C:extracellular region"/>
    <property type="evidence" value="ECO:0007669"/>
    <property type="project" value="UniProtKB-SubCell"/>
</dbReference>
<evidence type="ECO:0000256" key="1">
    <source>
        <dbReference type="ARBA" id="ARBA00004613"/>
    </source>
</evidence>
<dbReference type="InterPro" id="IPR055354">
    <property type="entry name" value="DUF7507"/>
</dbReference>
<dbReference type="Gene3D" id="2.60.40.740">
    <property type="match status" value="1"/>
</dbReference>
<dbReference type="InterPro" id="IPR026395">
    <property type="entry name" value="CshA_fibril"/>
</dbReference>
<evidence type="ECO:0000259" key="7">
    <source>
        <dbReference type="Pfam" id="PF19076"/>
    </source>
</evidence>